<dbReference type="PIRSF" id="PIRSF026671">
    <property type="entry name" value="AA_dipeptidase"/>
    <property type="match status" value="1"/>
</dbReference>
<keyword evidence="2 9" id="KW-0645">Protease</keyword>
<dbReference type="CDD" id="cd14843">
    <property type="entry name" value="D-Ala-D-Ala_dipeptidase_like"/>
    <property type="match status" value="1"/>
</dbReference>
<gene>
    <name evidence="10" type="ORF">Lade_0229</name>
</gene>
<dbReference type="AlphaFoldDB" id="A0A0W0R3E1"/>
<keyword evidence="7 9" id="KW-0482">Metalloprotease</keyword>
<comment type="caution">
    <text evidence="10">The sequence shown here is derived from an EMBL/GenBank/DDBJ whole genome shotgun (WGS) entry which is preliminary data.</text>
</comment>
<evidence type="ECO:0000256" key="4">
    <source>
        <dbReference type="ARBA" id="ARBA00022801"/>
    </source>
</evidence>
<dbReference type="PATRIC" id="fig|45056.6.peg.234"/>
<evidence type="ECO:0000256" key="3">
    <source>
        <dbReference type="ARBA" id="ARBA00022723"/>
    </source>
</evidence>
<dbReference type="Pfam" id="PF01427">
    <property type="entry name" value="Peptidase_M15"/>
    <property type="match status" value="1"/>
</dbReference>
<keyword evidence="11" id="KW-1185">Reference proteome</keyword>
<evidence type="ECO:0000256" key="9">
    <source>
        <dbReference type="PIRNR" id="PIRNR026671"/>
    </source>
</evidence>
<comment type="similarity">
    <text evidence="9">Belongs to the peptidase M15D family.</text>
</comment>
<evidence type="ECO:0000313" key="10">
    <source>
        <dbReference type="EMBL" id="KTC65571.1"/>
    </source>
</evidence>
<protein>
    <recommendedName>
        <fullName evidence="9">D-alanyl-D-alanine dipeptidase</fullName>
        <shortName evidence="9">D-Ala-D-Ala dipeptidase</shortName>
        <ecNumber evidence="9">3.4.13.22</ecNumber>
    </recommendedName>
</protein>
<dbReference type="STRING" id="45056.Lade_0229"/>
<evidence type="ECO:0000256" key="2">
    <source>
        <dbReference type="ARBA" id="ARBA00022670"/>
    </source>
</evidence>
<name>A0A0W0R3E1_9GAMM</name>
<keyword evidence="5" id="KW-0862">Zinc</keyword>
<keyword evidence="6 9" id="KW-0224">Dipeptidase</keyword>
<keyword evidence="8 9" id="KW-0961">Cell wall biogenesis/degradation</keyword>
<dbReference type="SUPFAM" id="SSF55166">
    <property type="entry name" value="Hedgehog/DD-peptidase"/>
    <property type="match status" value="1"/>
</dbReference>
<evidence type="ECO:0000256" key="8">
    <source>
        <dbReference type="ARBA" id="ARBA00023316"/>
    </source>
</evidence>
<comment type="catalytic activity">
    <reaction evidence="1 9">
        <text>D-alanyl-D-alanine + H2O = 2 D-alanine</text>
        <dbReference type="Rhea" id="RHEA:20661"/>
        <dbReference type="ChEBI" id="CHEBI:15377"/>
        <dbReference type="ChEBI" id="CHEBI:57416"/>
        <dbReference type="ChEBI" id="CHEBI:57822"/>
        <dbReference type="EC" id="3.4.13.22"/>
    </reaction>
</comment>
<dbReference type="Proteomes" id="UP000054859">
    <property type="component" value="Unassembled WGS sequence"/>
</dbReference>
<accession>A0A0W0R3E1</accession>
<dbReference type="GO" id="GO:0008237">
    <property type="term" value="F:metallopeptidase activity"/>
    <property type="evidence" value="ECO:0007669"/>
    <property type="project" value="UniProtKB-KW"/>
</dbReference>
<dbReference type="GO" id="GO:0006508">
    <property type="term" value="P:proteolysis"/>
    <property type="evidence" value="ECO:0007669"/>
    <property type="project" value="UniProtKB-KW"/>
</dbReference>
<evidence type="ECO:0000256" key="7">
    <source>
        <dbReference type="ARBA" id="ARBA00023049"/>
    </source>
</evidence>
<dbReference type="InterPro" id="IPR009045">
    <property type="entry name" value="Zn_M74/Hedgehog-like"/>
</dbReference>
<evidence type="ECO:0000256" key="1">
    <source>
        <dbReference type="ARBA" id="ARBA00001362"/>
    </source>
</evidence>
<evidence type="ECO:0000256" key="6">
    <source>
        <dbReference type="ARBA" id="ARBA00022997"/>
    </source>
</evidence>
<dbReference type="PANTHER" id="PTHR43126">
    <property type="entry name" value="D-ALANYL-D-ALANINE DIPEPTIDASE"/>
    <property type="match status" value="1"/>
</dbReference>
<keyword evidence="4 9" id="KW-0378">Hydrolase</keyword>
<dbReference type="GO" id="GO:0071555">
    <property type="term" value="P:cell wall organization"/>
    <property type="evidence" value="ECO:0007669"/>
    <property type="project" value="UniProtKB-KW"/>
</dbReference>
<dbReference type="PANTHER" id="PTHR43126:SF2">
    <property type="entry name" value="D-ALANYL-D-ALANINE DIPEPTIDASE"/>
    <property type="match status" value="1"/>
</dbReference>
<sequence>MLRVFYFLVFILGILMSECIYAVPSTITLIADPKVLGIPIRENNECFVNLTEQAEILIGPSPEIPNNTNYTYLRKTVYEKLKQASNLLPQGMHFCLYEGYRSLELQKMLFDTQYKNTKARHPDWSLDQIFEETTKLVSPVINQDGSKNVPPHSTGAAIDVYLVNDKGEAYDMGIHPKDWMKDKDGELSLTGSSAISETARKNRQLMIKALTEAGFTNYPTEYWHWSYGDRYWAFSNNKPFAIYGSIQAVKCD</sequence>
<reference evidence="10 11" key="1">
    <citation type="submission" date="2015-11" db="EMBL/GenBank/DDBJ databases">
        <title>Identification of large and diverse effector repertoires of 38 Legionella species.</title>
        <authorList>
            <person name="Burstein D."/>
            <person name="Amaro F."/>
            <person name="Zusman T."/>
            <person name="Lifshitz Z."/>
            <person name="Cohen O."/>
            <person name="Gilbert J.A."/>
            <person name="Pupko T."/>
            <person name="Shuman H.A."/>
            <person name="Segal G."/>
        </authorList>
    </citation>
    <scope>NUCLEOTIDE SEQUENCE [LARGE SCALE GENOMIC DNA]</scope>
    <source>
        <strain evidence="10 11">1762-AUS-E</strain>
    </source>
</reference>
<evidence type="ECO:0000313" key="11">
    <source>
        <dbReference type="Proteomes" id="UP000054859"/>
    </source>
</evidence>
<dbReference type="EC" id="3.4.13.22" evidence="9"/>
<dbReference type="GO" id="GO:0046872">
    <property type="term" value="F:metal ion binding"/>
    <property type="evidence" value="ECO:0007669"/>
    <property type="project" value="UniProtKB-KW"/>
</dbReference>
<keyword evidence="3" id="KW-0479">Metal-binding</keyword>
<comment type="function">
    <text evidence="9">Catalyzes hydrolysis of the D-alanyl-D-alanine dipeptide.</text>
</comment>
<dbReference type="GO" id="GO:0160237">
    <property type="term" value="F:D-Ala-D-Ala dipeptidase activity"/>
    <property type="evidence" value="ECO:0007669"/>
    <property type="project" value="UniProtKB-EC"/>
</dbReference>
<organism evidence="10 11">
    <name type="scientific">Legionella adelaidensis</name>
    <dbReference type="NCBI Taxonomy" id="45056"/>
    <lineage>
        <taxon>Bacteria</taxon>
        <taxon>Pseudomonadati</taxon>
        <taxon>Pseudomonadota</taxon>
        <taxon>Gammaproteobacteria</taxon>
        <taxon>Legionellales</taxon>
        <taxon>Legionellaceae</taxon>
        <taxon>Legionella</taxon>
    </lineage>
</organism>
<dbReference type="EMBL" id="LNKA01000001">
    <property type="protein sequence ID" value="KTC65571.1"/>
    <property type="molecule type" value="Genomic_DNA"/>
</dbReference>
<dbReference type="InterPro" id="IPR000755">
    <property type="entry name" value="A_A_dipeptidase"/>
</dbReference>
<dbReference type="Gene3D" id="3.30.1380.10">
    <property type="match status" value="1"/>
</dbReference>
<evidence type="ECO:0000256" key="5">
    <source>
        <dbReference type="ARBA" id="ARBA00022833"/>
    </source>
</evidence>
<proteinExistence type="inferred from homology"/>